<organism evidence="2 3">
    <name type="scientific">Dipteronia dyeriana</name>
    <dbReference type="NCBI Taxonomy" id="168575"/>
    <lineage>
        <taxon>Eukaryota</taxon>
        <taxon>Viridiplantae</taxon>
        <taxon>Streptophyta</taxon>
        <taxon>Embryophyta</taxon>
        <taxon>Tracheophyta</taxon>
        <taxon>Spermatophyta</taxon>
        <taxon>Magnoliopsida</taxon>
        <taxon>eudicotyledons</taxon>
        <taxon>Gunneridae</taxon>
        <taxon>Pentapetalae</taxon>
        <taxon>rosids</taxon>
        <taxon>malvids</taxon>
        <taxon>Sapindales</taxon>
        <taxon>Sapindaceae</taxon>
        <taxon>Hippocastanoideae</taxon>
        <taxon>Acereae</taxon>
        <taxon>Dipteronia</taxon>
    </lineage>
</organism>
<evidence type="ECO:0000313" key="3">
    <source>
        <dbReference type="Proteomes" id="UP001280121"/>
    </source>
</evidence>
<keyword evidence="3" id="KW-1185">Reference proteome</keyword>
<dbReference type="AlphaFoldDB" id="A0AAD9WVM1"/>
<dbReference type="EMBL" id="JANJYI010000006">
    <property type="protein sequence ID" value="KAK2644238.1"/>
    <property type="molecule type" value="Genomic_DNA"/>
</dbReference>
<feature type="signal peptide" evidence="1">
    <location>
        <begin position="1"/>
        <end position="16"/>
    </location>
</feature>
<name>A0AAD9WVM1_9ROSI</name>
<dbReference type="Proteomes" id="UP001280121">
    <property type="component" value="Unassembled WGS sequence"/>
</dbReference>
<gene>
    <name evidence="2" type="ORF">Ddye_019433</name>
</gene>
<evidence type="ECO:0000313" key="2">
    <source>
        <dbReference type="EMBL" id="KAK2644238.1"/>
    </source>
</evidence>
<comment type="caution">
    <text evidence="2">The sequence shown here is derived from an EMBL/GenBank/DDBJ whole genome shotgun (WGS) entry which is preliminary data.</text>
</comment>
<accession>A0AAD9WVM1</accession>
<proteinExistence type="predicted"/>
<sequence length="115" mass="13395">MFLIWGFYYYLQLVFSQTFNMAPCNQQHRSMDSAMDVRITSSDPGSVAPVRKIAKKKKRVRLDRPTANGKLHVDFKVVKPIVPKGRNAKKFCRELTGGWFSRRKIQLRNKDYDGL</sequence>
<keyword evidence="1" id="KW-0732">Signal</keyword>
<reference evidence="2" key="1">
    <citation type="journal article" date="2023" name="Plant J.">
        <title>Genome sequences and population genomics provide insights into the demographic history, inbreeding, and mutation load of two 'living fossil' tree species of Dipteronia.</title>
        <authorList>
            <person name="Feng Y."/>
            <person name="Comes H.P."/>
            <person name="Chen J."/>
            <person name="Zhu S."/>
            <person name="Lu R."/>
            <person name="Zhang X."/>
            <person name="Li P."/>
            <person name="Qiu J."/>
            <person name="Olsen K.M."/>
            <person name="Qiu Y."/>
        </authorList>
    </citation>
    <scope>NUCLEOTIDE SEQUENCE</scope>
    <source>
        <strain evidence="2">KIB01</strain>
    </source>
</reference>
<protein>
    <submittedName>
        <fullName evidence="2">Uncharacterized protein</fullName>
    </submittedName>
</protein>
<feature type="chain" id="PRO_5042107067" evidence="1">
    <location>
        <begin position="17"/>
        <end position="115"/>
    </location>
</feature>
<evidence type="ECO:0000256" key="1">
    <source>
        <dbReference type="SAM" id="SignalP"/>
    </source>
</evidence>